<dbReference type="Pfam" id="PF12704">
    <property type="entry name" value="MacB_PCD"/>
    <property type="match status" value="1"/>
</dbReference>
<dbReference type="AlphaFoldDB" id="Q1IQI0"/>
<feature type="transmembrane region" description="Helical" evidence="7">
    <location>
        <begin position="293"/>
        <end position="318"/>
    </location>
</feature>
<dbReference type="STRING" id="204669.Acid345_1869"/>
<dbReference type="Pfam" id="PF02687">
    <property type="entry name" value="FtsX"/>
    <property type="match status" value="1"/>
</dbReference>
<protein>
    <submittedName>
        <fullName evidence="10">ABC efflux pump, inner membrane subunit</fullName>
    </submittedName>
</protein>
<dbReference type="EnsemblBacteria" id="ABF40870">
    <property type="protein sequence ID" value="ABF40870"/>
    <property type="gene ID" value="Acid345_1869"/>
</dbReference>
<evidence type="ECO:0000259" key="9">
    <source>
        <dbReference type="Pfam" id="PF12704"/>
    </source>
</evidence>
<sequence>MFLRLVYQSFRRQQRRKLLAGVSIALGVTVATAMIAVATDIGDKINRELRSYGANIAVTPQADTLEVRIGGVDLKPVNDGAYLAEKDLPEIKGIFWRNNIQGFAPFLPVPVTLSNGARADLVGTYFEKQLRYGKEDFTTGVRKISPWWKVAGEWPKDDSSDVLVGATLANSLGVKDGDHVDIGARSLQVSGVLNTGGAEDNQIIAPMTLAQAVLGRPGVVKNIQVSALTKPEDDFARRNPKALSKTDFDRWFCSPYAKSIAFQLQEAIPGARAVEIRQVSQNEGNVLSRIEGLMLLVTIAALLASALAVSAAMATAILERRSEVGLMKAMGAANSAIAGLFFTEAALLALIGGAVGFGIGALLARRIGLWIFGSQVSISPVLFPVVLTIAAIVTFVGSAASIRKALRYEPVMVLRGEA</sequence>
<reference evidence="10 11" key="1">
    <citation type="journal article" date="2009" name="Appl. Environ. Microbiol.">
        <title>Three genomes from the phylum Acidobacteria provide insight into the lifestyles of these microorganisms in soils.</title>
        <authorList>
            <person name="Ward N.L."/>
            <person name="Challacombe J.F."/>
            <person name="Janssen P.H."/>
            <person name="Henrissat B."/>
            <person name="Coutinho P.M."/>
            <person name="Wu M."/>
            <person name="Xie G."/>
            <person name="Haft D.H."/>
            <person name="Sait M."/>
            <person name="Badger J."/>
            <person name="Barabote R.D."/>
            <person name="Bradley B."/>
            <person name="Brettin T.S."/>
            <person name="Brinkac L.M."/>
            <person name="Bruce D."/>
            <person name="Creasy T."/>
            <person name="Daugherty S.C."/>
            <person name="Davidsen T.M."/>
            <person name="DeBoy R.T."/>
            <person name="Detter J.C."/>
            <person name="Dodson R.J."/>
            <person name="Durkin A.S."/>
            <person name="Ganapathy A."/>
            <person name="Gwinn-Giglio M."/>
            <person name="Han C.S."/>
            <person name="Khouri H."/>
            <person name="Kiss H."/>
            <person name="Kothari S.P."/>
            <person name="Madupu R."/>
            <person name="Nelson K.E."/>
            <person name="Nelson W.C."/>
            <person name="Paulsen I."/>
            <person name="Penn K."/>
            <person name="Ren Q."/>
            <person name="Rosovitz M.J."/>
            <person name="Selengut J.D."/>
            <person name="Shrivastava S."/>
            <person name="Sullivan S.A."/>
            <person name="Tapia R."/>
            <person name="Thompson L.S."/>
            <person name="Watkins K.L."/>
            <person name="Yang Q."/>
            <person name="Yu C."/>
            <person name="Zafar N."/>
            <person name="Zhou L."/>
            <person name="Kuske C.R."/>
        </authorList>
    </citation>
    <scope>NUCLEOTIDE SEQUENCE [LARGE SCALE GENOMIC DNA]</scope>
    <source>
        <strain evidence="10 11">Ellin345</strain>
    </source>
</reference>
<evidence type="ECO:0000256" key="5">
    <source>
        <dbReference type="ARBA" id="ARBA00023136"/>
    </source>
</evidence>
<feature type="domain" description="MacB-like periplasmic core" evidence="9">
    <location>
        <begin position="22"/>
        <end position="233"/>
    </location>
</feature>
<evidence type="ECO:0000259" key="8">
    <source>
        <dbReference type="Pfam" id="PF02687"/>
    </source>
</evidence>
<dbReference type="HOGENOM" id="CLU_000604_8_4_0"/>
<dbReference type="EMBL" id="CP000360">
    <property type="protein sequence ID" value="ABF40870.1"/>
    <property type="molecule type" value="Genomic_DNA"/>
</dbReference>
<dbReference type="KEGG" id="aba:Acid345_1869"/>
<dbReference type="PANTHER" id="PTHR30572">
    <property type="entry name" value="MEMBRANE COMPONENT OF TRANSPORTER-RELATED"/>
    <property type="match status" value="1"/>
</dbReference>
<keyword evidence="11" id="KW-1185">Reference proteome</keyword>
<dbReference type="InterPro" id="IPR003838">
    <property type="entry name" value="ABC3_permease_C"/>
</dbReference>
<evidence type="ECO:0000256" key="2">
    <source>
        <dbReference type="ARBA" id="ARBA00022475"/>
    </source>
</evidence>
<keyword evidence="2" id="KW-1003">Cell membrane</keyword>
<feature type="domain" description="ABC3 transporter permease C-terminal" evidence="8">
    <location>
        <begin position="297"/>
        <end position="410"/>
    </location>
</feature>
<dbReference type="OrthoDB" id="9770036at2"/>
<evidence type="ECO:0000256" key="7">
    <source>
        <dbReference type="SAM" id="Phobius"/>
    </source>
</evidence>
<feature type="transmembrane region" description="Helical" evidence="7">
    <location>
        <begin position="381"/>
        <end position="402"/>
    </location>
</feature>
<evidence type="ECO:0000313" key="10">
    <source>
        <dbReference type="EMBL" id="ABF40870.1"/>
    </source>
</evidence>
<accession>Q1IQI0</accession>
<keyword evidence="3 7" id="KW-0812">Transmembrane</keyword>
<evidence type="ECO:0000256" key="6">
    <source>
        <dbReference type="ARBA" id="ARBA00038076"/>
    </source>
</evidence>
<evidence type="ECO:0000313" key="11">
    <source>
        <dbReference type="Proteomes" id="UP000002432"/>
    </source>
</evidence>
<dbReference type="GO" id="GO:0022857">
    <property type="term" value="F:transmembrane transporter activity"/>
    <property type="evidence" value="ECO:0007669"/>
    <property type="project" value="TreeGrafter"/>
</dbReference>
<name>Q1IQI0_KORVE</name>
<dbReference type="Proteomes" id="UP000002432">
    <property type="component" value="Chromosome"/>
</dbReference>
<comment type="similarity">
    <text evidence="6">Belongs to the ABC-4 integral membrane protein family.</text>
</comment>
<proteinExistence type="inferred from homology"/>
<dbReference type="InterPro" id="IPR050250">
    <property type="entry name" value="Macrolide_Exporter_MacB"/>
</dbReference>
<keyword evidence="4 7" id="KW-1133">Transmembrane helix</keyword>
<dbReference type="eggNOG" id="COG0577">
    <property type="taxonomic scope" value="Bacteria"/>
</dbReference>
<gene>
    <name evidence="10" type="ordered locus">Acid345_1869</name>
</gene>
<organism evidence="10 11">
    <name type="scientific">Koribacter versatilis (strain Ellin345)</name>
    <dbReference type="NCBI Taxonomy" id="204669"/>
    <lineage>
        <taxon>Bacteria</taxon>
        <taxon>Pseudomonadati</taxon>
        <taxon>Acidobacteriota</taxon>
        <taxon>Terriglobia</taxon>
        <taxon>Terriglobales</taxon>
        <taxon>Candidatus Korobacteraceae</taxon>
        <taxon>Candidatus Korobacter</taxon>
    </lineage>
</organism>
<evidence type="ECO:0000256" key="4">
    <source>
        <dbReference type="ARBA" id="ARBA00022989"/>
    </source>
</evidence>
<keyword evidence="5 7" id="KW-0472">Membrane</keyword>
<dbReference type="RefSeq" id="WP_011522672.1">
    <property type="nucleotide sequence ID" value="NC_008009.1"/>
</dbReference>
<comment type="subcellular location">
    <subcellularLocation>
        <location evidence="1">Cell membrane</location>
        <topology evidence="1">Multi-pass membrane protein</topology>
    </subcellularLocation>
</comment>
<evidence type="ECO:0000256" key="3">
    <source>
        <dbReference type="ARBA" id="ARBA00022692"/>
    </source>
</evidence>
<feature type="transmembrane region" description="Helical" evidence="7">
    <location>
        <begin position="339"/>
        <end position="361"/>
    </location>
</feature>
<evidence type="ECO:0000256" key="1">
    <source>
        <dbReference type="ARBA" id="ARBA00004651"/>
    </source>
</evidence>
<dbReference type="PANTHER" id="PTHR30572:SF4">
    <property type="entry name" value="ABC TRANSPORTER PERMEASE YTRF"/>
    <property type="match status" value="1"/>
</dbReference>
<dbReference type="GO" id="GO:0005886">
    <property type="term" value="C:plasma membrane"/>
    <property type="evidence" value="ECO:0007669"/>
    <property type="project" value="UniProtKB-SubCell"/>
</dbReference>
<dbReference type="InterPro" id="IPR025857">
    <property type="entry name" value="MacB_PCD"/>
</dbReference>